<name>A0AAV2Z1F2_9STRA</name>
<evidence type="ECO:0000313" key="3">
    <source>
        <dbReference type="Proteomes" id="UP001146120"/>
    </source>
</evidence>
<dbReference type="Pfam" id="PF25597">
    <property type="entry name" value="SH3_retrovirus"/>
    <property type="match status" value="1"/>
</dbReference>
<dbReference type="Proteomes" id="UP001146120">
    <property type="component" value="Unassembled WGS sequence"/>
</dbReference>
<dbReference type="EMBL" id="DAKRPA010000069">
    <property type="protein sequence ID" value="DBA00136.1"/>
    <property type="molecule type" value="Genomic_DNA"/>
</dbReference>
<dbReference type="AlphaFoldDB" id="A0AAV2Z1F2"/>
<feature type="domain" description="Retroviral polymerase SH3-like" evidence="1">
    <location>
        <begin position="25"/>
        <end position="64"/>
    </location>
</feature>
<dbReference type="InterPro" id="IPR057670">
    <property type="entry name" value="SH3_retrovirus"/>
</dbReference>
<reference evidence="2" key="1">
    <citation type="submission" date="2022-11" db="EMBL/GenBank/DDBJ databases">
        <authorList>
            <person name="Morgan W.R."/>
            <person name="Tartar A."/>
        </authorList>
    </citation>
    <scope>NUCLEOTIDE SEQUENCE</scope>
    <source>
        <strain evidence="2">ARSEF 373</strain>
    </source>
</reference>
<accession>A0AAV2Z1F2</accession>
<organism evidence="2 3">
    <name type="scientific">Lagenidium giganteum</name>
    <dbReference type="NCBI Taxonomy" id="4803"/>
    <lineage>
        <taxon>Eukaryota</taxon>
        <taxon>Sar</taxon>
        <taxon>Stramenopiles</taxon>
        <taxon>Oomycota</taxon>
        <taxon>Peronosporomycetes</taxon>
        <taxon>Pythiales</taxon>
        <taxon>Pythiaceae</taxon>
    </lineage>
</organism>
<evidence type="ECO:0000313" key="2">
    <source>
        <dbReference type="EMBL" id="DBA00136.1"/>
    </source>
</evidence>
<proteinExistence type="predicted"/>
<gene>
    <name evidence="2" type="ORF">N0F65_000459</name>
</gene>
<comment type="caution">
    <text evidence="2">The sequence shown here is derived from an EMBL/GenBank/DDBJ whole genome shotgun (WGS) entry which is preliminary data.</text>
</comment>
<evidence type="ECO:0000259" key="1">
    <source>
        <dbReference type="Pfam" id="PF25597"/>
    </source>
</evidence>
<protein>
    <recommendedName>
        <fullName evidence="1">Retroviral polymerase SH3-like domain-containing protein</fullName>
    </recommendedName>
</protein>
<sequence length="111" mass="12021">PPDLATIVIFGTPCTGCRDPKTNSKQRGVRGITIGKSDETKGVRVYLLTTQSVIVTRHVANAETLNVAGNAALKRALEAETEAALVYLARSPYGYGRDSPIRATPLRWHTE</sequence>
<keyword evidence="3" id="KW-1185">Reference proteome</keyword>
<feature type="non-terminal residue" evidence="2">
    <location>
        <position position="1"/>
    </location>
</feature>
<reference evidence="2" key="2">
    <citation type="journal article" date="2023" name="Microbiol Resour">
        <title>Decontamination and Annotation of the Draft Genome Sequence of the Oomycete Lagenidium giganteum ARSEF 373.</title>
        <authorList>
            <person name="Morgan W.R."/>
            <person name="Tartar A."/>
        </authorList>
    </citation>
    <scope>NUCLEOTIDE SEQUENCE</scope>
    <source>
        <strain evidence="2">ARSEF 373</strain>
    </source>
</reference>